<dbReference type="GeneID" id="136090131"/>
<reference evidence="3" key="1">
    <citation type="submission" date="2025-08" db="UniProtKB">
        <authorList>
            <consortium name="RefSeq"/>
        </authorList>
    </citation>
    <scope>IDENTIFICATION</scope>
</reference>
<dbReference type="Proteomes" id="UP001652625">
    <property type="component" value="Chromosome 13"/>
</dbReference>
<dbReference type="Pfam" id="PF00531">
    <property type="entry name" value="Death"/>
    <property type="match status" value="1"/>
</dbReference>
<name>A0ABM4DD51_HYDVU</name>
<dbReference type="SUPFAM" id="SSF47986">
    <property type="entry name" value="DEATH domain"/>
    <property type="match status" value="1"/>
</dbReference>
<organism evidence="2 3">
    <name type="scientific">Hydra vulgaris</name>
    <name type="common">Hydra</name>
    <name type="synonym">Hydra attenuata</name>
    <dbReference type="NCBI Taxonomy" id="6087"/>
    <lineage>
        <taxon>Eukaryota</taxon>
        <taxon>Metazoa</taxon>
        <taxon>Cnidaria</taxon>
        <taxon>Hydrozoa</taxon>
        <taxon>Hydroidolina</taxon>
        <taxon>Anthoathecata</taxon>
        <taxon>Aplanulata</taxon>
        <taxon>Hydridae</taxon>
        <taxon>Hydra</taxon>
    </lineage>
</organism>
<dbReference type="SMART" id="SM00005">
    <property type="entry name" value="DEATH"/>
    <property type="match status" value="1"/>
</dbReference>
<evidence type="ECO:0000259" key="1">
    <source>
        <dbReference type="PROSITE" id="PS50017"/>
    </source>
</evidence>
<keyword evidence="2" id="KW-1185">Reference proteome</keyword>
<evidence type="ECO:0000313" key="3">
    <source>
        <dbReference type="RefSeq" id="XP_065672313.1"/>
    </source>
</evidence>
<dbReference type="CDD" id="cd01670">
    <property type="entry name" value="Death"/>
    <property type="match status" value="1"/>
</dbReference>
<sequence length="115" mass="13335">MSRNSSNPDKLPSNIFGIVSYEIGPDWYRLGRHLGLRDADLNNIDSDKKTSFEKADNVLKLWKQKHQINSWDQLKLVLESFERFDIVNLIERKCRDELVNQRNSSTHTVNGTTSS</sequence>
<protein>
    <submittedName>
        <fullName evidence="3">Uncharacterized protein LOC136090131</fullName>
    </submittedName>
</protein>
<dbReference type="InterPro" id="IPR011029">
    <property type="entry name" value="DEATH-like_dom_sf"/>
</dbReference>
<dbReference type="PROSITE" id="PS50017">
    <property type="entry name" value="DEATH_DOMAIN"/>
    <property type="match status" value="1"/>
</dbReference>
<dbReference type="Gene3D" id="1.10.533.10">
    <property type="entry name" value="Death Domain, Fas"/>
    <property type="match status" value="1"/>
</dbReference>
<evidence type="ECO:0000313" key="2">
    <source>
        <dbReference type="Proteomes" id="UP001652625"/>
    </source>
</evidence>
<feature type="domain" description="Death" evidence="1">
    <location>
        <begin position="12"/>
        <end position="94"/>
    </location>
</feature>
<proteinExistence type="predicted"/>
<gene>
    <name evidence="3" type="primary">LOC136090131</name>
</gene>
<dbReference type="RefSeq" id="XP_065672313.1">
    <property type="nucleotide sequence ID" value="XM_065816241.1"/>
</dbReference>
<accession>A0ABM4DD51</accession>
<dbReference type="InterPro" id="IPR000488">
    <property type="entry name" value="Death_dom"/>
</dbReference>